<dbReference type="GO" id="GO:0004113">
    <property type="term" value="F:2',3'-cyclic-nucleotide 3'-phosphodiesterase activity"/>
    <property type="evidence" value="ECO:0007669"/>
    <property type="project" value="InterPro"/>
</dbReference>
<dbReference type="KEGG" id="rgr:FZ934_17915"/>
<dbReference type="Proteomes" id="UP000326881">
    <property type="component" value="Chromosome"/>
</dbReference>
<dbReference type="AlphaFoldDB" id="A0A5Q0CCC6"/>
<reference evidence="2 3" key="1">
    <citation type="submission" date="2019-08" db="EMBL/GenBank/DDBJ databases">
        <title>Prosopis cineraria nodule microbiome.</title>
        <authorList>
            <person name="Ali R."/>
            <person name="Chaluvadi S.R."/>
            <person name="Wang X."/>
        </authorList>
    </citation>
    <scope>NUCLEOTIDE SEQUENCE [LARGE SCALE GENOMIC DNA]</scope>
    <source>
        <strain evidence="2 3">BG7</strain>
    </source>
</reference>
<evidence type="ECO:0000313" key="3">
    <source>
        <dbReference type="Proteomes" id="UP000326881"/>
    </source>
</evidence>
<dbReference type="InterPro" id="IPR004175">
    <property type="entry name" value="RNA_CPDase"/>
</dbReference>
<organism evidence="2 3">
    <name type="scientific">Rhizobium grahamii</name>
    <dbReference type="NCBI Taxonomy" id="1120045"/>
    <lineage>
        <taxon>Bacteria</taxon>
        <taxon>Pseudomonadati</taxon>
        <taxon>Pseudomonadota</taxon>
        <taxon>Alphaproteobacteria</taxon>
        <taxon>Hyphomicrobiales</taxon>
        <taxon>Rhizobiaceae</taxon>
        <taxon>Rhizobium/Agrobacterium group</taxon>
        <taxon>Rhizobium</taxon>
    </lineage>
</organism>
<dbReference type="EMBL" id="CP043498">
    <property type="protein sequence ID" value="QFY62104.1"/>
    <property type="molecule type" value="Genomic_DNA"/>
</dbReference>
<gene>
    <name evidence="2" type="ORF">FZ934_17915</name>
</gene>
<dbReference type="OrthoDB" id="7770344at2"/>
<proteinExistence type="predicted"/>
<sequence length="205" mass="23121">MHEQNTQSSFDFASRTMHPKSSRFGKETLFFAILPDPEARQRCMEIQQKLKRDHDALLSPLPPERLHVSLYGVASAEKIKDDIIFAACRAASAIDACCFDLSFDHVATFKTAPRNAIVLSGNGGRELLRQLHVRIGIEMHAIGCDPHVKIDFQPHATLFYADDVIARTGLDVPITLPVREFVLLHKRPGEQAYEHIARWPLQNRG</sequence>
<name>A0A5Q0CCC6_9HYPH</name>
<evidence type="ECO:0000313" key="2">
    <source>
        <dbReference type="EMBL" id="QFY62104.1"/>
    </source>
</evidence>
<dbReference type="GO" id="GO:0016874">
    <property type="term" value="F:ligase activity"/>
    <property type="evidence" value="ECO:0007669"/>
    <property type="project" value="UniProtKB-KW"/>
</dbReference>
<keyword evidence="2" id="KW-0436">Ligase</keyword>
<dbReference type="PANTHER" id="PTHR35561:SF1">
    <property type="entry name" value="RNA 2',3'-CYCLIC PHOSPHODIESTERASE"/>
    <property type="match status" value="1"/>
</dbReference>
<dbReference type="Gene3D" id="3.90.1140.10">
    <property type="entry name" value="Cyclic phosphodiesterase"/>
    <property type="match status" value="1"/>
</dbReference>
<dbReference type="SUPFAM" id="SSF55144">
    <property type="entry name" value="LigT-like"/>
    <property type="match status" value="1"/>
</dbReference>
<evidence type="ECO:0000256" key="1">
    <source>
        <dbReference type="ARBA" id="ARBA00022801"/>
    </source>
</evidence>
<keyword evidence="3" id="KW-1185">Reference proteome</keyword>
<dbReference type="Pfam" id="PF13563">
    <property type="entry name" value="2_5_RNA_ligase2"/>
    <property type="match status" value="1"/>
</dbReference>
<dbReference type="PANTHER" id="PTHR35561">
    <property type="entry name" value="RNA 2',3'-CYCLIC PHOSPHODIESTERASE"/>
    <property type="match status" value="1"/>
</dbReference>
<dbReference type="GO" id="GO:0008664">
    <property type="term" value="F:RNA 2',3'-cyclic 3'-phosphodiesterase activity"/>
    <property type="evidence" value="ECO:0007669"/>
    <property type="project" value="InterPro"/>
</dbReference>
<accession>A0A5Q0CCC6</accession>
<keyword evidence="1" id="KW-0378">Hydrolase</keyword>
<dbReference type="InterPro" id="IPR009097">
    <property type="entry name" value="Cyclic_Pdiesterase"/>
</dbReference>
<protein>
    <submittedName>
        <fullName evidence="2">2'-5' RNA ligase</fullName>
    </submittedName>
</protein>